<dbReference type="Pfam" id="PF02525">
    <property type="entry name" value="Flavodoxin_2"/>
    <property type="match status" value="1"/>
</dbReference>
<evidence type="ECO:0000259" key="3">
    <source>
        <dbReference type="Pfam" id="PF02525"/>
    </source>
</evidence>
<dbReference type="PANTHER" id="PTHR10204:SF34">
    <property type="entry name" value="NAD(P)H DEHYDROGENASE [QUINONE] 1 ISOFORM 1"/>
    <property type="match status" value="1"/>
</dbReference>
<dbReference type="KEGG" id="phr:C6569_19795"/>
<dbReference type="SUPFAM" id="SSF52218">
    <property type="entry name" value="Flavoproteins"/>
    <property type="match status" value="1"/>
</dbReference>
<comment type="similarity">
    <text evidence="1">Belongs to the NAD(P)H dehydrogenase (quinone) family.</text>
</comment>
<evidence type="ECO:0000256" key="2">
    <source>
        <dbReference type="ARBA" id="ARBA00023002"/>
    </source>
</evidence>
<dbReference type="EMBL" id="CP027668">
    <property type="protein sequence ID" value="AVO47111.1"/>
    <property type="molecule type" value="Genomic_DNA"/>
</dbReference>
<keyword evidence="5" id="KW-1185">Reference proteome</keyword>
<gene>
    <name evidence="4" type="ORF">C6569_19795</name>
</gene>
<dbReference type="Gene3D" id="3.40.50.360">
    <property type="match status" value="1"/>
</dbReference>
<evidence type="ECO:0000313" key="4">
    <source>
        <dbReference type="EMBL" id="AVO47111.1"/>
    </source>
</evidence>
<protein>
    <submittedName>
        <fullName evidence="4">NAD(P)H dehydrogenase</fullName>
    </submittedName>
</protein>
<dbReference type="Proteomes" id="UP000237889">
    <property type="component" value="Chromosome"/>
</dbReference>
<dbReference type="RefSeq" id="WP_106750481.1">
    <property type="nucleotide sequence ID" value="NZ_CP027668.1"/>
</dbReference>
<feature type="domain" description="Flavodoxin-like fold" evidence="3">
    <location>
        <begin position="1"/>
        <end position="159"/>
    </location>
</feature>
<dbReference type="PANTHER" id="PTHR10204">
    <property type="entry name" value="NAD P H OXIDOREDUCTASE-RELATED"/>
    <property type="match status" value="1"/>
</dbReference>
<dbReference type="InterPro" id="IPR029039">
    <property type="entry name" value="Flavoprotein-like_sf"/>
</dbReference>
<evidence type="ECO:0000256" key="1">
    <source>
        <dbReference type="ARBA" id="ARBA00006252"/>
    </source>
</evidence>
<name>A0A2S0NGS2_9HYPH</name>
<dbReference type="InterPro" id="IPR003680">
    <property type="entry name" value="Flavodoxin_fold"/>
</dbReference>
<keyword evidence="2" id="KW-0560">Oxidoreductase</keyword>
<evidence type="ECO:0000313" key="5">
    <source>
        <dbReference type="Proteomes" id="UP000237889"/>
    </source>
</evidence>
<dbReference type="AlphaFoldDB" id="A0A2S0NGS2"/>
<accession>A0A2S0NGS2</accession>
<dbReference type="GO" id="GO:0005829">
    <property type="term" value="C:cytosol"/>
    <property type="evidence" value="ECO:0007669"/>
    <property type="project" value="TreeGrafter"/>
</dbReference>
<dbReference type="GO" id="GO:0003955">
    <property type="term" value="F:NAD(P)H dehydrogenase (quinone) activity"/>
    <property type="evidence" value="ECO:0007669"/>
    <property type="project" value="TreeGrafter"/>
</dbReference>
<reference evidence="4 5" key="1">
    <citation type="submission" date="2018-03" db="EMBL/GenBank/DDBJ databases">
        <title>Genome sequencing of Phreatobacter sp.</title>
        <authorList>
            <person name="Kim S.-J."/>
            <person name="Heo J."/>
            <person name="Kwon S.-W."/>
        </authorList>
    </citation>
    <scope>NUCLEOTIDE SEQUENCE [LARGE SCALE GENOMIC DNA]</scope>
    <source>
        <strain evidence="4 5">S-12</strain>
    </source>
</reference>
<dbReference type="InterPro" id="IPR051545">
    <property type="entry name" value="NAD(P)H_dehydrogenase_qn"/>
</dbReference>
<dbReference type="OrthoDB" id="9798454at2"/>
<sequence>MRVLVLYCHPNPESYGAALHAAVVRSLTAAGHAVDDCDLYEEGFDPVLSRQERLGYHDLAGNTDPVADHVRRLRAAEALVLVFPVWNFGFPALLKGYFDRVFLPGVSFGLVDGRTRGMLSGIRRIGVVTTYGATWMRATLMGNPPRKFCTRSLKAITGFNASVTYRAHYDMNRSTPATRSAFLSRIETEFAGW</sequence>
<organism evidence="4 5">
    <name type="scientific">Phreatobacter cathodiphilus</name>
    <dbReference type="NCBI Taxonomy" id="1868589"/>
    <lineage>
        <taxon>Bacteria</taxon>
        <taxon>Pseudomonadati</taxon>
        <taxon>Pseudomonadota</taxon>
        <taxon>Alphaproteobacteria</taxon>
        <taxon>Hyphomicrobiales</taxon>
        <taxon>Phreatobacteraceae</taxon>
        <taxon>Phreatobacter</taxon>
    </lineage>
</organism>
<proteinExistence type="inferred from homology"/>